<evidence type="ECO:0000313" key="2">
    <source>
        <dbReference type="Proteomes" id="UP000822476"/>
    </source>
</evidence>
<name>A0A8S9YVU7_9TREM</name>
<organism evidence="1 2">
    <name type="scientific">Paragonimus skrjabini miyazakii</name>
    <dbReference type="NCBI Taxonomy" id="59628"/>
    <lineage>
        <taxon>Eukaryota</taxon>
        <taxon>Metazoa</taxon>
        <taxon>Spiralia</taxon>
        <taxon>Lophotrochozoa</taxon>
        <taxon>Platyhelminthes</taxon>
        <taxon>Trematoda</taxon>
        <taxon>Digenea</taxon>
        <taxon>Plagiorchiida</taxon>
        <taxon>Troglotremata</taxon>
        <taxon>Troglotrematidae</taxon>
        <taxon>Paragonimus</taxon>
    </lineage>
</organism>
<keyword evidence="2" id="KW-1185">Reference proteome</keyword>
<dbReference type="InterPro" id="IPR013320">
    <property type="entry name" value="ConA-like_dom_sf"/>
</dbReference>
<dbReference type="Gene3D" id="2.60.120.200">
    <property type="match status" value="2"/>
</dbReference>
<dbReference type="EMBL" id="JTDE01002508">
    <property type="protein sequence ID" value="KAF7257260.1"/>
    <property type="molecule type" value="Genomic_DNA"/>
</dbReference>
<accession>A0A8S9YVU7</accession>
<evidence type="ECO:0000313" key="1">
    <source>
        <dbReference type="EMBL" id="KAF7257260.1"/>
    </source>
</evidence>
<dbReference type="Proteomes" id="UP000822476">
    <property type="component" value="Unassembled WGS sequence"/>
</dbReference>
<reference evidence="1" key="1">
    <citation type="submission" date="2019-07" db="EMBL/GenBank/DDBJ databases">
        <title>Annotation for the trematode Paragonimus miyazaki's.</title>
        <authorList>
            <person name="Choi Y.-J."/>
        </authorList>
    </citation>
    <scope>NUCLEOTIDE SEQUENCE</scope>
    <source>
        <strain evidence="1">Japan</strain>
    </source>
</reference>
<dbReference type="InterPro" id="IPR046338">
    <property type="entry name" value="GAIN_dom_sf"/>
</dbReference>
<comment type="caution">
    <text evidence="1">The sequence shown here is derived from an EMBL/GenBank/DDBJ whole genome shotgun (WGS) entry which is preliminary data.</text>
</comment>
<proteinExistence type="predicted"/>
<dbReference type="SUPFAM" id="SSF49899">
    <property type="entry name" value="Concanavalin A-like lectins/glucanases"/>
    <property type="match status" value="1"/>
</dbReference>
<sequence>MYEKQTCLLDDEQLGTICLCTGSQYNLLTSASYYWTTDPYISQDGLTQIDAHLHPNIREYLAPLLDHSKTGVPGYALASLYKSYHGKFHYTSLDQMQKSPVPSLRMKTDHYLLLGRRLERAAWNSSYLWTGECLHDPSIASCRAHGFSLSLWVKFLSISKERIRYILSSGDSGTGVDESIASRGISIFTDKLLLGASVSHQYTDWRLSQDSSSIVEGKWINIGLLWREDIGLTLLVDGIQSTNTDDGGVTVNNEKLAKPYVALGRLNYGNRSTWLTPYMAAWECSRTGGMINPLWEMADFAIGEVAYFDRFLTPQKYKKIVGVLGIAELRNFVGHIWFGADLVDSPIDQLASAKLADVSRPGPVYLGEKLPQVRFLQDPEVVQLQSGGGLRLIVTQQWRCKSTNIFCAEGFSVGGWLRRTFPVNQDCNKTTKPILLFTGNDGKFGMAISQDRHKVTGWYSVKVSQGISIEWHCAFSSTELSTLIMNWQWIHYALVWNPSKVLIDSTLNLFVNGKLRTRCGHVDQLYKSNYSTSVRSAQETAKSLNEYTRDMDAAHLLISSQFPDSCSAILSVALFTFRPKSPKDIQVIQIMGIEYYKWIMLRDSTFYWTVSGLIAYMSPKRLTPVRATFGPDQFGTVGGAMCTNGRDDSYIVLTGDTIDANSKSNLEEACIMNSKGCPHFKFFITFKILRIGSQDENVLELFRSTPLKATVSKVGIRITVEKLDLVVEFRRQSSTLTNAVPVTKLGGINAWINLDLHISKRGIRITCNHTVLSEVNNTVSKPEHNDARGIAACVSDISLADSSQQEMAQTVEEDRWPMSCYAEADFLLKLYGMEVNHNGELNSSTAIRTILQGYPMDHIPCLTRPDQCKNGALTLSFWVRIDSFTDGYGAPVSPKPLERENIRQVAARSRWTNDPQELHKLLLIALNLLDSQYASYRIQNRDVTELMRATLVLLQQWSLTIHRAQRNPTQLFTDYITKKIGCVIRLLIRLNAQLVNFEHEVVNSNANLTSSYYITAIVTRLSGANCKAFTTPFIKRNMLEFYIPSGSYKLIASTLNNTVQEEHLEPSGNSINITVTNQPSTVCYSILRVHPFEWIRESPISELKNQKTTRSNIKRRKRSLLDQKTEEVAKKLKSEGAMYFLTEHLPNDCGNQHSVENTTIRLTLSFNWRQECEQAFIYRTTGRRMWNVPKPDDSRPCNVAHPVRCAYLETSGSNVANWNSHGCDTMTSNQTHIKCICPKRGLYTVLSDVHETVKYNTSYWVLLGVRDEKHHLTPTRNILLGTNARWRPVVLTVKRICPVPHFGCHDGS</sequence>
<gene>
    <name evidence="1" type="ORF">EG68_05378</name>
</gene>
<dbReference type="OrthoDB" id="10034530at2759"/>
<protein>
    <submittedName>
        <fullName evidence="1">Uncharacterized protein</fullName>
    </submittedName>
</protein>
<dbReference type="Gene3D" id="2.60.220.50">
    <property type="match status" value="1"/>
</dbReference>